<dbReference type="PANTHER" id="PTHR46401:SF2">
    <property type="entry name" value="GLYCOSYLTRANSFERASE WBBK-RELATED"/>
    <property type="match status" value="1"/>
</dbReference>
<evidence type="ECO:0000256" key="1">
    <source>
        <dbReference type="ARBA" id="ARBA00022679"/>
    </source>
</evidence>
<dbReference type="OrthoDB" id="9787293at2"/>
<proteinExistence type="predicted"/>
<keyword evidence="2" id="KW-0378">Hydrolase</keyword>
<keyword evidence="3" id="KW-1185">Reference proteome</keyword>
<dbReference type="PANTHER" id="PTHR46401">
    <property type="entry name" value="GLYCOSYLTRANSFERASE WBBK-RELATED"/>
    <property type="match status" value="1"/>
</dbReference>
<dbReference type="GO" id="GO:0016757">
    <property type="term" value="F:glycosyltransferase activity"/>
    <property type="evidence" value="ECO:0007669"/>
    <property type="project" value="UniProtKB-KW"/>
</dbReference>
<keyword evidence="2" id="KW-0328">Glycosyltransferase</keyword>
<dbReference type="STRING" id="28091.SAMEA3174300_00087"/>
<dbReference type="Pfam" id="PF13692">
    <property type="entry name" value="Glyco_trans_1_4"/>
    <property type="match status" value="1"/>
</dbReference>
<dbReference type="Proteomes" id="UP000272771">
    <property type="component" value="Chromosome"/>
</dbReference>
<protein>
    <submittedName>
        <fullName evidence="2">Glycoside hydrolase family protein</fullName>
        <ecNumber evidence="2">2.4.-.-</ecNumber>
    </submittedName>
</protein>
<keyword evidence="1 2" id="KW-0808">Transferase</keyword>
<gene>
    <name evidence="2" type="ORF">NCTC12742_01526</name>
</gene>
<dbReference type="Gene3D" id="3.40.50.2000">
    <property type="entry name" value="Glycogen Phosphorylase B"/>
    <property type="match status" value="2"/>
</dbReference>
<dbReference type="RefSeq" id="WP_004283824.1">
    <property type="nucleotide sequence ID" value="NZ_CAUJRG010000001.1"/>
</dbReference>
<dbReference type="EC" id="2.4.-.-" evidence="2"/>
<dbReference type="KEGG" id="nwe:SAMEA3174300_0087"/>
<reference evidence="2 3" key="1">
    <citation type="submission" date="2018-12" db="EMBL/GenBank/DDBJ databases">
        <authorList>
            <consortium name="Pathogen Informatics"/>
        </authorList>
    </citation>
    <scope>NUCLEOTIDE SEQUENCE [LARGE SCALE GENOMIC DNA]</scope>
    <source>
        <strain evidence="2 3">NCTC12742</strain>
    </source>
</reference>
<accession>A0A3S5CAR2</accession>
<evidence type="ECO:0000313" key="2">
    <source>
        <dbReference type="EMBL" id="VEJ51628.1"/>
    </source>
</evidence>
<dbReference type="EMBL" id="LR134533">
    <property type="protein sequence ID" value="VEJ51628.1"/>
    <property type="molecule type" value="Genomic_DNA"/>
</dbReference>
<dbReference type="AlphaFoldDB" id="A0A3S5CAR2"/>
<dbReference type="GO" id="GO:0016787">
    <property type="term" value="F:hydrolase activity"/>
    <property type="evidence" value="ECO:0007669"/>
    <property type="project" value="UniProtKB-KW"/>
</dbReference>
<dbReference type="GO" id="GO:0009103">
    <property type="term" value="P:lipopolysaccharide biosynthetic process"/>
    <property type="evidence" value="ECO:0007669"/>
    <property type="project" value="TreeGrafter"/>
</dbReference>
<dbReference type="SUPFAM" id="SSF53756">
    <property type="entry name" value="UDP-Glycosyltransferase/glycogen phosphorylase"/>
    <property type="match status" value="1"/>
</dbReference>
<evidence type="ECO:0000313" key="3">
    <source>
        <dbReference type="Proteomes" id="UP000272771"/>
    </source>
</evidence>
<organism evidence="2 3">
    <name type="scientific">Neisseria weaveri</name>
    <dbReference type="NCBI Taxonomy" id="28091"/>
    <lineage>
        <taxon>Bacteria</taxon>
        <taxon>Pseudomonadati</taxon>
        <taxon>Pseudomonadota</taxon>
        <taxon>Betaproteobacteria</taxon>
        <taxon>Neisseriales</taxon>
        <taxon>Neisseriaceae</taxon>
        <taxon>Neisseria</taxon>
    </lineage>
</organism>
<name>A0A3S5CAR2_9NEIS</name>
<sequence>MNITIVAPYCSLPSEPHFNRFWYLAERLAESHNVLLITSNFKHYDKSFRRPEDAEAASKGRLKVKLLRETGYTKNVSLDRLKSHHAFVQDLKQWLESCTPGGQDVVFSAYPLIATNIVLGEYKQRLGYKLIIDVQDVWPESFSTVIPFLKNIPHRLMPFSGKADKAYAGADGLVAVSRSYLKRAREANPSAPGEVVYIGADFDKMEQAEAKIFPDQKIRFFYLGTLSFSYDMETVCKGIKQLNETGADVELHIMGGGPDLKNLEQYADQSIKFYGYIPYTEMMSVAKGCDIAINPIHAHSAASITNKLSDYMALQKPILNSQVHPEVEEVLNLVPHVNYQSGNVGSFVQAARQIMQQRHNPIQTDEILQRFKRDISYRKIINLIERLHHEQTA</sequence>